<gene>
    <name evidence="2" type="ORF">GCM10010466_07930</name>
</gene>
<accession>A0ABP6MNP3</accession>
<dbReference type="InterPro" id="IPR036411">
    <property type="entry name" value="TorD-like_sf"/>
</dbReference>
<sequence>MRDVDLHALAESRGVFLLMSRLLGKEIDHALYRVLAAADARAAPSGPLLIDAETRSMGEEEALRSLAAEYCRLFVGPRPVCPPYESVYRGEAVIGGRAEHRIKMFMMRYRLGSTIPVDYPLLAYDHLAVGLALLHHLLEACAEPSSSGPAQEQAEEAVHRLMDDHLLWAPSFLQDLHSATRFAPYAGFADLTARLLLRR</sequence>
<protein>
    <submittedName>
        <fullName evidence="2">Uncharacterized protein</fullName>
    </submittedName>
</protein>
<dbReference type="EMBL" id="BAAAUT010000005">
    <property type="protein sequence ID" value="GAA3119513.1"/>
    <property type="molecule type" value="Genomic_DNA"/>
</dbReference>
<dbReference type="InterPro" id="IPR020945">
    <property type="entry name" value="DMSO/NO3_reduct_chaperone"/>
</dbReference>
<dbReference type="InterPro" id="IPR050289">
    <property type="entry name" value="TorD/DmsD_chaperones"/>
</dbReference>
<dbReference type="PANTHER" id="PTHR34227:SF1">
    <property type="entry name" value="DIMETHYL SULFOXIDE REDUCTASE CHAPERONE-RELATED"/>
    <property type="match status" value="1"/>
</dbReference>
<organism evidence="2 3">
    <name type="scientific">Planomonospora alba</name>
    <dbReference type="NCBI Taxonomy" id="161354"/>
    <lineage>
        <taxon>Bacteria</taxon>
        <taxon>Bacillati</taxon>
        <taxon>Actinomycetota</taxon>
        <taxon>Actinomycetes</taxon>
        <taxon>Streptosporangiales</taxon>
        <taxon>Streptosporangiaceae</taxon>
        <taxon>Planomonospora</taxon>
    </lineage>
</organism>
<evidence type="ECO:0000313" key="2">
    <source>
        <dbReference type="EMBL" id="GAA3119513.1"/>
    </source>
</evidence>
<evidence type="ECO:0000313" key="3">
    <source>
        <dbReference type="Proteomes" id="UP001500320"/>
    </source>
</evidence>
<dbReference type="PANTHER" id="PTHR34227">
    <property type="entry name" value="CHAPERONE PROTEIN YCDY"/>
    <property type="match status" value="1"/>
</dbReference>
<name>A0ABP6MNP3_9ACTN</name>
<reference evidence="3" key="1">
    <citation type="journal article" date="2019" name="Int. J. Syst. Evol. Microbiol.">
        <title>The Global Catalogue of Microorganisms (GCM) 10K type strain sequencing project: providing services to taxonomists for standard genome sequencing and annotation.</title>
        <authorList>
            <consortium name="The Broad Institute Genomics Platform"/>
            <consortium name="The Broad Institute Genome Sequencing Center for Infectious Disease"/>
            <person name="Wu L."/>
            <person name="Ma J."/>
        </authorList>
    </citation>
    <scope>NUCLEOTIDE SEQUENCE [LARGE SCALE GENOMIC DNA]</scope>
    <source>
        <strain evidence="3">JCM 9373</strain>
    </source>
</reference>
<evidence type="ECO:0000256" key="1">
    <source>
        <dbReference type="ARBA" id="ARBA00023186"/>
    </source>
</evidence>
<keyword evidence="1" id="KW-0143">Chaperone</keyword>
<proteinExistence type="predicted"/>
<comment type="caution">
    <text evidence="2">The sequence shown here is derived from an EMBL/GenBank/DDBJ whole genome shotgun (WGS) entry which is preliminary data.</text>
</comment>
<dbReference type="Pfam" id="PF02613">
    <property type="entry name" value="Nitrate_red_del"/>
    <property type="match status" value="1"/>
</dbReference>
<dbReference type="RefSeq" id="WP_344855972.1">
    <property type="nucleotide sequence ID" value="NZ_BAAAUT010000005.1"/>
</dbReference>
<dbReference type="SUPFAM" id="SSF89155">
    <property type="entry name" value="TorD-like"/>
    <property type="match status" value="1"/>
</dbReference>
<dbReference type="Proteomes" id="UP001500320">
    <property type="component" value="Unassembled WGS sequence"/>
</dbReference>
<keyword evidence="3" id="KW-1185">Reference proteome</keyword>
<dbReference type="Gene3D" id="1.10.3480.10">
    <property type="entry name" value="TorD-like"/>
    <property type="match status" value="1"/>
</dbReference>